<dbReference type="RefSeq" id="WP_076628945.1">
    <property type="nucleotide sequence ID" value="NZ_CP019312.1"/>
</dbReference>
<evidence type="ECO:0000256" key="1">
    <source>
        <dbReference type="ARBA" id="ARBA00023016"/>
    </source>
</evidence>
<dbReference type="GO" id="GO:0005737">
    <property type="term" value="C:cytoplasm"/>
    <property type="evidence" value="ECO:0007669"/>
    <property type="project" value="TreeGrafter"/>
</dbReference>
<keyword evidence="6" id="KW-1185">Reference proteome</keyword>
<evidence type="ECO:0000256" key="2">
    <source>
        <dbReference type="ARBA" id="ARBA00023239"/>
    </source>
</evidence>
<dbReference type="GO" id="GO:0016740">
    <property type="term" value="F:transferase activity"/>
    <property type="evidence" value="ECO:0007669"/>
    <property type="project" value="UniProtKB-KW"/>
</dbReference>
<dbReference type="KEGG" id="tom:BWR18_13420"/>
<protein>
    <submittedName>
        <fullName evidence="5">Glutamine amidotransferase</fullName>
    </submittedName>
</protein>
<reference evidence="5 6" key="1">
    <citation type="submission" date="2017-01" db="EMBL/GenBank/DDBJ databases">
        <title>Complete genome of Tateyamaria omphalii DOK1-4 isolated from seawater in Dokdo.</title>
        <authorList>
            <person name="Kim J.H."/>
            <person name="Chi W.-J."/>
        </authorList>
    </citation>
    <scope>NUCLEOTIDE SEQUENCE [LARGE SCALE GENOMIC DNA]</scope>
    <source>
        <strain evidence="5 6">DOK1-4</strain>
    </source>
</reference>
<dbReference type="OrthoDB" id="9792284at2"/>
<dbReference type="InterPro" id="IPR050325">
    <property type="entry name" value="Prot/Nucl_acid_deglycase"/>
</dbReference>
<dbReference type="PANTHER" id="PTHR48094:SF11">
    <property type="entry name" value="GLUTATHIONE-INDEPENDENT GLYOXALASE HSP31-RELATED"/>
    <property type="match status" value="1"/>
</dbReference>
<keyword evidence="5" id="KW-0808">Transferase</keyword>
<dbReference type="InterPro" id="IPR002818">
    <property type="entry name" value="DJ-1/PfpI"/>
</dbReference>
<keyword evidence="5" id="KW-0315">Glutamine amidotransferase</keyword>
<evidence type="ECO:0000313" key="5">
    <source>
        <dbReference type="EMBL" id="APX12568.1"/>
    </source>
</evidence>
<sequence length="234" mass="24747">MTNANILMIATSAAQMDNGEATGLWLEELTTPFYAFTDAGAQVTLASIRGGAIPVDLRSIAPEGENDASVERYLKDKEVQDEVGATPRFTDIDPAGFDALFLPGGHGTMFDYPNDADLHALIEAFDRAGKVVAAVCHGPAALVGPKAEDGTPLVQGRRIAAFTDSEEHAVGLQDAVPFLLESRLKELGAKHEAAPDFEPFALRDGNLVTGQNPASAQKTADLVFEALADIRKAA</sequence>
<dbReference type="Pfam" id="PF01965">
    <property type="entry name" value="DJ-1_PfpI"/>
    <property type="match status" value="1"/>
</dbReference>
<dbReference type="EMBL" id="CP019312">
    <property type="protein sequence ID" value="APX12568.1"/>
    <property type="molecule type" value="Genomic_DNA"/>
</dbReference>
<name>A0A1P8MX30_9RHOB</name>
<dbReference type="Gene3D" id="3.40.50.880">
    <property type="match status" value="1"/>
</dbReference>
<gene>
    <name evidence="5" type="ORF">BWR18_13420</name>
</gene>
<keyword evidence="1" id="KW-0346">Stress response</keyword>
<dbReference type="AlphaFoldDB" id="A0A1P8MX30"/>
<keyword evidence="2" id="KW-0456">Lyase</keyword>
<dbReference type="PANTHER" id="PTHR48094">
    <property type="entry name" value="PROTEIN/NUCLEIC ACID DEGLYCASE DJ-1-RELATED"/>
    <property type="match status" value="1"/>
</dbReference>
<dbReference type="Proteomes" id="UP000186336">
    <property type="component" value="Chromosome"/>
</dbReference>
<dbReference type="STRING" id="299262.BWR18_13420"/>
<dbReference type="SUPFAM" id="SSF52317">
    <property type="entry name" value="Class I glutamine amidotransferase-like"/>
    <property type="match status" value="1"/>
</dbReference>
<accession>A0A1P8MX30</accession>
<evidence type="ECO:0000313" key="6">
    <source>
        <dbReference type="Proteomes" id="UP000186336"/>
    </source>
</evidence>
<proteinExistence type="inferred from homology"/>
<organism evidence="5 6">
    <name type="scientific">Tateyamaria omphalii</name>
    <dbReference type="NCBI Taxonomy" id="299262"/>
    <lineage>
        <taxon>Bacteria</taxon>
        <taxon>Pseudomonadati</taxon>
        <taxon>Pseudomonadota</taxon>
        <taxon>Alphaproteobacteria</taxon>
        <taxon>Rhodobacterales</taxon>
        <taxon>Roseobacteraceae</taxon>
        <taxon>Tateyamaria</taxon>
    </lineage>
</organism>
<dbReference type="CDD" id="cd03141">
    <property type="entry name" value="GATase1_Hsp31_like"/>
    <property type="match status" value="1"/>
</dbReference>
<dbReference type="InterPro" id="IPR029062">
    <property type="entry name" value="Class_I_gatase-like"/>
</dbReference>
<dbReference type="GO" id="GO:0019172">
    <property type="term" value="F:glyoxalase III activity"/>
    <property type="evidence" value="ECO:0007669"/>
    <property type="project" value="TreeGrafter"/>
</dbReference>
<evidence type="ECO:0000259" key="4">
    <source>
        <dbReference type="Pfam" id="PF01965"/>
    </source>
</evidence>
<comment type="similarity">
    <text evidence="3">Belongs to the peptidase C56 family. HSP31-like subfamily.</text>
</comment>
<feature type="domain" description="DJ-1/PfpI" evidence="4">
    <location>
        <begin position="27"/>
        <end position="218"/>
    </location>
</feature>
<dbReference type="GO" id="GO:0019243">
    <property type="term" value="P:methylglyoxal catabolic process to D-lactate via S-lactoyl-glutathione"/>
    <property type="evidence" value="ECO:0007669"/>
    <property type="project" value="TreeGrafter"/>
</dbReference>
<evidence type="ECO:0000256" key="3">
    <source>
        <dbReference type="ARBA" id="ARBA00038493"/>
    </source>
</evidence>